<evidence type="ECO:0000313" key="2">
    <source>
        <dbReference type="Proteomes" id="UP000688137"/>
    </source>
</evidence>
<name>A0A8S1P923_PARPR</name>
<keyword evidence="2" id="KW-1185">Reference proteome</keyword>
<gene>
    <name evidence="1" type="ORF">PPRIM_AZ9-3.1.T1100105</name>
</gene>
<evidence type="ECO:0000313" key="1">
    <source>
        <dbReference type="EMBL" id="CAD8099717.1"/>
    </source>
</evidence>
<sequence length="104" mass="12234">MIGPKQLFLIPLGFYQNQEDQSVECLDDFEVKVQSKEECSITQIIQTQYSNKKLEKNNKKVKFNPIVIRYNFYQNEPAIIISKQTKKLILQQPNLKWINPTLST</sequence>
<dbReference type="EMBL" id="CAJJDM010000113">
    <property type="protein sequence ID" value="CAD8099717.1"/>
    <property type="molecule type" value="Genomic_DNA"/>
</dbReference>
<protein>
    <submittedName>
        <fullName evidence="1">Uncharacterized protein</fullName>
    </submittedName>
</protein>
<reference evidence="1" key="1">
    <citation type="submission" date="2021-01" db="EMBL/GenBank/DDBJ databases">
        <authorList>
            <consortium name="Genoscope - CEA"/>
            <person name="William W."/>
        </authorList>
    </citation>
    <scope>NUCLEOTIDE SEQUENCE</scope>
</reference>
<proteinExistence type="predicted"/>
<accession>A0A8S1P923</accession>
<dbReference type="OMA" id="TTHINQT"/>
<comment type="caution">
    <text evidence="1">The sequence shown here is derived from an EMBL/GenBank/DDBJ whole genome shotgun (WGS) entry which is preliminary data.</text>
</comment>
<organism evidence="1 2">
    <name type="scientific">Paramecium primaurelia</name>
    <dbReference type="NCBI Taxonomy" id="5886"/>
    <lineage>
        <taxon>Eukaryota</taxon>
        <taxon>Sar</taxon>
        <taxon>Alveolata</taxon>
        <taxon>Ciliophora</taxon>
        <taxon>Intramacronucleata</taxon>
        <taxon>Oligohymenophorea</taxon>
        <taxon>Peniculida</taxon>
        <taxon>Parameciidae</taxon>
        <taxon>Paramecium</taxon>
    </lineage>
</organism>
<dbReference type="AlphaFoldDB" id="A0A8S1P923"/>
<dbReference type="Proteomes" id="UP000688137">
    <property type="component" value="Unassembled WGS sequence"/>
</dbReference>